<evidence type="ECO:0000256" key="1">
    <source>
        <dbReference type="ARBA" id="ARBA00035644"/>
    </source>
</evidence>
<evidence type="ECO:0000259" key="2">
    <source>
        <dbReference type="PROSITE" id="PS51384"/>
    </source>
</evidence>
<gene>
    <name evidence="3" type="ORF">LEN_2416</name>
</gene>
<dbReference type="PANTHER" id="PTHR30157">
    <property type="entry name" value="FERRIC REDUCTASE, NADPH-DEPENDENT"/>
    <property type="match status" value="1"/>
</dbReference>
<comment type="similarity">
    <text evidence="1">Belongs to the SIP oxidoreductase family.</text>
</comment>
<name>A0AAU9AJG9_LYSEN</name>
<dbReference type="InterPro" id="IPR039374">
    <property type="entry name" value="SIP_fam"/>
</dbReference>
<accession>A0AAU9AJG9</accession>
<dbReference type="EMBL" id="AP014940">
    <property type="protein sequence ID" value="BAV97903.1"/>
    <property type="molecule type" value="Genomic_DNA"/>
</dbReference>
<dbReference type="GeneID" id="83064275"/>
<dbReference type="Pfam" id="PF04954">
    <property type="entry name" value="SIP"/>
    <property type="match status" value="1"/>
</dbReference>
<dbReference type="AlphaFoldDB" id="A0AAU9AJG9"/>
<dbReference type="Pfam" id="PF08021">
    <property type="entry name" value="FAD_binding_9"/>
    <property type="match status" value="1"/>
</dbReference>
<organism evidence="3 4">
    <name type="scientific">Lysobacter enzymogenes</name>
    <dbReference type="NCBI Taxonomy" id="69"/>
    <lineage>
        <taxon>Bacteria</taxon>
        <taxon>Pseudomonadati</taxon>
        <taxon>Pseudomonadota</taxon>
        <taxon>Gammaproteobacteria</taxon>
        <taxon>Lysobacterales</taxon>
        <taxon>Lysobacteraceae</taxon>
        <taxon>Lysobacter</taxon>
    </lineage>
</organism>
<dbReference type="InterPro" id="IPR017938">
    <property type="entry name" value="Riboflavin_synthase-like_b-brl"/>
</dbReference>
<dbReference type="Proteomes" id="UP000218824">
    <property type="component" value="Chromosome"/>
</dbReference>
<dbReference type="CDD" id="cd06193">
    <property type="entry name" value="siderophore_interacting"/>
    <property type="match status" value="1"/>
</dbReference>
<dbReference type="PROSITE" id="PS51384">
    <property type="entry name" value="FAD_FR"/>
    <property type="match status" value="1"/>
</dbReference>
<protein>
    <submittedName>
        <fullName evidence="3">FAD-binding 9 siderophore-interacting domain protein</fullName>
    </submittedName>
</protein>
<proteinExistence type="inferred from homology"/>
<dbReference type="SUPFAM" id="SSF63380">
    <property type="entry name" value="Riboflavin synthase domain-like"/>
    <property type="match status" value="1"/>
</dbReference>
<dbReference type="GO" id="GO:0016491">
    <property type="term" value="F:oxidoreductase activity"/>
    <property type="evidence" value="ECO:0007669"/>
    <property type="project" value="InterPro"/>
</dbReference>
<dbReference type="Gene3D" id="2.40.30.10">
    <property type="entry name" value="Translation factors"/>
    <property type="match status" value="1"/>
</dbReference>
<dbReference type="RefSeq" id="WP_096378129.1">
    <property type="nucleotide sequence ID" value="NZ_AP014940.1"/>
</dbReference>
<dbReference type="InterPro" id="IPR017927">
    <property type="entry name" value="FAD-bd_FR_type"/>
</dbReference>
<feature type="domain" description="FAD-binding FR-type" evidence="2">
    <location>
        <begin position="2"/>
        <end position="130"/>
    </location>
</feature>
<dbReference type="InterPro" id="IPR039261">
    <property type="entry name" value="FNR_nucleotide-bd"/>
</dbReference>
<reference evidence="3 4" key="1">
    <citation type="journal article" date="2017" name="DNA Res.">
        <title>Complete genome sequence and expression profile of the commercial lytic enzyme producer Lysobacter enzymogenes M497-1.</title>
        <authorList>
            <person name="Takami H."/>
            <person name="Toyoda A."/>
            <person name="Uchiyama I."/>
            <person name="Itoh T."/>
            <person name="Takaki Y."/>
            <person name="Arai W."/>
            <person name="Nishi S."/>
            <person name="Kawai M."/>
            <person name="Shinya K."/>
            <person name="Ikeda H."/>
        </authorList>
    </citation>
    <scope>NUCLEOTIDE SEQUENCE [LARGE SCALE GENOMIC DNA]</scope>
    <source>
        <strain evidence="3 4">M497-1</strain>
    </source>
</reference>
<dbReference type="Gene3D" id="3.40.50.80">
    <property type="entry name" value="Nucleotide-binding domain of ferredoxin-NADP reductase (FNR) module"/>
    <property type="match status" value="1"/>
</dbReference>
<evidence type="ECO:0000313" key="4">
    <source>
        <dbReference type="Proteomes" id="UP000218824"/>
    </source>
</evidence>
<sequence length="280" mass="30561">MSARPRARLLWVTRIDERTPQMRRIALGGEELAGFPTGCEGAHIKLLLPAAPGEIPVLPQFGEHGPVWPEDAARPVVRTYSVARFDADAGELEIDIVLHGDDGPASCWASNAKVGDPLGVAGPGGPELFRADAARHLLIGDPSSYALICAVIARLPAQARIDALLEVPDASEIQPLPAHPRLQARWFSREGEAAGASRRLLEAVRAMPWPHGETVSVTLAGESAQVVAIRDLLARERGVPRSMMYAVPYWKDRWDEERYHDERHRIMDAFEAEAEQGASA</sequence>
<dbReference type="PANTHER" id="PTHR30157:SF0">
    <property type="entry name" value="NADPH-DEPENDENT FERRIC-CHELATE REDUCTASE"/>
    <property type="match status" value="1"/>
</dbReference>
<evidence type="ECO:0000313" key="3">
    <source>
        <dbReference type="EMBL" id="BAV97903.1"/>
    </source>
</evidence>
<dbReference type="InterPro" id="IPR013113">
    <property type="entry name" value="SIP_FAD-bd"/>
</dbReference>
<dbReference type="InterPro" id="IPR007037">
    <property type="entry name" value="SIP_rossman_dom"/>
</dbReference>
<dbReference type="KEGG" id="lem:LEN_2416"/>